<comment type="similarity">
    <text evidence="7">Belongs to the class I-like SAM-binding methyltransferase superfamily. C5-methyltransferase family.</text>
</comment>
<evidence type="ECO:0000313" key="9">
    <source>
        <dbReference type="Proteomes" id="UP000281118"/>
    </source>
</evidence>
<dbReference type="GO" id="GO:0009307">
    <property type="term" value="P:DNA restriction-modification system"/>
    <property type="evidence" value="ECO:0007669"/>
    <property type="project" value="UniProtKB-KW"/>
</dbReference>
<keyword evidence="2 7" id="KW-0489">Methyltransferase</keyword>
<dbReference type="Proteomes" id="UP000281118">
    <property type="component" value="Unassembled WGS sequence"/>
</dbReference>
<dbReference type="SUPFAM" id="SSF53335">
    <property type="entry name" value="S-adenosyl-L-methionine-dependent methyltransferases"/>
    <property type="match status" value="1"/>
</dbReference>
<evidence type="ECO:0000313" key="8">
    <source>
        <dbReference type="EMBL" id="RUR71942.1"/>
    </source>
</evidence>
<comment type="catalytic activity">
    <reaction evidence="6">
        <text>a 2'-deoxycytidine in DNA + S-adenosyl-L-methionine = a 5-methyl-2'-deoxycytidine in DNA + S-adenosyl-L-homocysteine + H(+)</text>
        <dbReference type="Rhea" id="RHEA:13681"/>
        <dbReference type="Rhea" id="RHEA-COMP:11369"/>
        <dbReference type="Rhea" id="RHEA-COMP:11370"/>
        <dbReference type="ChEBI" id="CHEBI:15378"/>
        <dbReference type="ChEBI" id="CHEBI:57856"/>
        <dbReference type="ChEBI" id="CHEBI:59789"/>
        <dbReference type="ChEBI" id="CHEBI:85452"/>
        <dbReference type="ChEBI" id="CHEBI:85454"/>
        <dbReference type="EC" id="2.1.1.37"/>
    </reaction>
</comment>
<feature type="active site" evidence="7">
    <location>
        <position position="78"/>
    </location>
</feature>
<keyword evidence="4 7" id="KW-0949">S-adenosyl-L-methionine</keyword>
<dbReference type="InterPro" id="IPR029063">
    <property type="entry name" value="SAM-dependent_MTases_sf"/>
</dbReference>
<evidence type="ECO:0000256" key="7">
    <source>
        <dbReference type="PROSITE-ProRule" id="PRU01016"/>
    </source>
</evidence>
<dbReference type="Pfam" id="PF00145">
    <property type="entry name" value="DNA_methylase"/>
    <property type="match status" value="1"/>
</dbReference>
<gene>
    <name evidence="8" type="ORF">EJP67_33340</name>
</gene>
<dbReference type="GO" id="GO:0003886">
    <property type="term" value="F:DNA (cytosine-5-)-methyltransferase activity"/>
    <property type="evidence" value="ECO:0007669"/>
    <property type="project" value="UniProtKB-EC"/>
</dbReference>
<dbReference type="PROSITE" id="PS51679">
    <property type="entry name" value="SAM_MT_C5"/>
    <property type="match status" value="1"/>
</dbReference>
<dbReference type="EC" id="2.1.1.37" evidence="1"/>
<evidence type="ECO:0000256" key="6">
    <source>
        <dbReference type="ARBA" id="ARBA00047422"/>
    </source>
</evidence>
<dbReference type="GO" id="GO:0032259">
    <property type="term" value="P:methylation"/>
    <property type="evidence" value="ECO:0007669"/>
    <property type="project" value="UniProtKB-KW"/>
</dbReference>
<dbReference type="InterPro" id="IPR001525">
    <property type="entry name" value="C5_MeTfrase"/>
</dbReference>
<keyword evidence="5" id="KW-0680">Restriction system</keyword>
<evidence type="ECO:0000256" key="5">
    <source>
        <dbReference type="ARBA" id="ARBA00022747"/>
    </source>
</evidence>
<sequence>MNALSTFDAIDLFAGVGGSSEGARLAGVRVKWAANHSPVAVHFHSVNHPDIEHSCQDVNQQDWGLVPSHDLQIASPSCTGHTPARGKDRPHHDMTRNTAWAVVQCAEYHRPAFCVTENVPSFLKWVLFPAWENAMQRLGYSVARYILDAADHGVPQDRKRVFLVCSRSKSPIQLRLPKREHQPVANVIDWDYPDWSPIITPKRKPATIRRIAAGRAAFGDRFVTPYYSKGSGLTGRSIHRPIGSLTTVDRWAVIDGDRMRMLQIHEAKAVMGMREDYALPKVKRSAMHLLGNGVCPPVMADLLTALRQAA</sequence>
<organism evidence="8 9">
    <name type="scientific">Variovorax guangxiensis</name>
    <dbReference type="NCBI Taxonomy" id="1775474"/>
    <lineage>
        <taxon>Bacteria</taxon>
        <taxon>Pseudomonadati</taxon>
        <taxon>Pseudomonadota</taxon>
        <taxon>Betaproteobacteria</taxon>
        <taxon>Burkholderiales</taxon>
        <taxon>Comamonadaceae</taxon>
        <taxon>Variovorax</taxon>
    </lineage>
</organism>
<reference evidence="8 9" key="1">
    <citation type="submission" date="2018-12" db="EMBL/GenBank/DDBJ databases">
        <title>The genome sequences of Variovorax guangxiensis DSM 27352.</title>
        <authorList>
            <person name="Gao J."/>
            <person name="Sun J."/>
        </authorList>
    </citation>
    <scope>NUCLEOTIDE SEQUENCE [LARGE SCALE GENOMIC DNA]</scope>
    <source>
        <strain evidence="8 9">DSM 27352</strain>
    </source>
</reference>
<dbReference type="Gene3D" id="3.40.50.150">
    <property type="entry name" value="Vaccinia Virus protein VP39"/>
    <property type="match status" value="1"/>
</dbReference>
<proteinExistence type="inferred from homology"/>
<name>A0A3S0XLA6_9BURK</name>
<dbReference type="RefSeq" id="WP_126025997.1">
    <property type="nucleotide sequence ID" value="NZ_RXFT01000029.1"/>
</dbReference>
<evidence type="ECO:0000256" key="1">
    <source>
        <dbReference type="ARBA" id="ARBA00011975"/>
    </source>
</evidence>
<dbReference type="PANTHER" id="PTHR46098">
    <property type="entry name" value="TRNA (CYTOSINE(38)-C(5))-METHYLTRANSFERASE"/>
    <property type="match status" value="1"/>
</dbReference>
<dbReference type="PRINTS" id="PR00105">
    <property type="entry name" value="C5METTRFRASE"/>
</dbReference>
<protein>
    <recommendedName>
        <fullName evidence="1">DNA (cytosine-5-)-methyltransferase</fullName>
        <ecNumber evidence="1">2.1.1.37</ecNumber>
    </recommendedName>
</protein>
<dbReference type="InterPro" id="IPR050750">
    <property type="entry name" value="C5-MTase"/>
</dbReference>
<keyword evidence="3 7" id="KW-0808">Transferase</keyword>
<accession>A0A3S0XLA6</accession>
<evidence type="ECO:0000256" key="3">
    <source>
        <dbReference type="ARBA" id="ARBA00022679"/>
    </source>
</evidence>
<evidence type="ECO:0000256" key="2">
    <source>
        <dbReference type="ARBA" id="ARBA00022603"/>
    </source>
</evidence>
<comment type="caution">
    <text evidence="8">The sequence shown here is derived from an EMBL/GenBank/DDBJ whole genome shotgun (WGS) entry which is preliminary data.</text>
</comment>
<dbReference type="EMBL" id="RXFT01000029">
    <property type="protein sequence ID" value="RUR71942.1"/>
    <property type="molecule type" value="Genomic_DNA"/>
</dbReference>
<dbReference type="OrthoDB" id="9813719at2"/>
<evidence type="ECO:0000256" key="4">
    <source>
        <dbReference type="ARBA" id="ARBA00022691"/>
    </source>
</evidence>
<dbReference type="PANTHER" id="PTHR46098:SF1">
    <property type="entry name" value="TRNA (CYTOSINE(38)-C(5))-METHYLTRANSFERASE"/>
    <property type="match status" value="1"/>
</dbReference>
<dbReference type="AlphaFoldDB" id="A0A3S0XLA6"/>